<dbReference type="EMBL" id="ML208678">
    <property type="protein sequence ID" value="TFK61265.1"/>
    <property type="molecule type" value="Genomic_DNA"/>
</dbReference>
<sequence>MIGIQAVKSGTISPWDLPAEVIEHILSEIGLHRDLVNFACASRLCSQLAIPRHTQYRTLRIGTNTSAHIWAHLACRPDLACNINRTTHRSLSP</sequence>
<reference evidence="1 2" key="1">
    <citation type="journal article" date="2019" name="Nat. Ecol. Evol.">
        <title>Megaphylogeny resolves global patterns of mushroom evolution.</title>
        <authorList>
            <person name="Varga T."/>
            <person name="Krizsan K."/>
            <person name="Foldi C."/>
            <person name="Dima B."/>
            <person name="Sanchez-Garcia M."/>
            <person name="Sanchez-Ramirez S."/>
            <person name="Szollosi G.J."/>
            <person name="Szarkandi J.G."/>
            <person name="Papp V."/>
            <person name="Albert L."/>
            <person name="Andreopoulos W."/>
            <person name="Angelini C."/>
            <person name="Antonin V."/>
            <person name="Barry K.W."/>
            <person name="Bougher N.L."/>
            <person name="Buchanan P."/>
            <person name="Buyck B."/>
            <person name="Bense V."/>
            <person name="Catcheside P."/>
            <person name="Chovatia M."/>
            <person name="Cooper J."/>
            <person name="Damon W."/>
            <person name="Desjardin D."/>
            <person name="Finy P."/>
            <person name="Geml J."/>
            <person name="Haridas S."/>
            <person name="Hughes K."/>
            <person name="Justo A."/>
            <person name="Karasinski D."/>
            <person name="Kautmanova I."/>
            <person name="Kiss B."/>
            <person name="Kocsube S."/>
            <person name="Kotiranta H."/>
            <person name="LaButti K.M."/>
            <person name="Lechner B.E."/>
            <person name="Liimatainen K."/>
            <person name="Lipzen A."/>
            <person name="Lukacs Z."/>
            <person name="Mihaltcheva S."/>
            <person name="Morgado L.N."/>
            <person name="Niskanen T."/>
            <person name="Noordeloos M.E."/>
            <person name="Ohm R.A."/>
            <person name="Ortiz-Santana B."/>
            <person name="Ovrebo C."/>
            <person name="Racz N."/>
            <person name="Riley R."/>
            <person name="Savchenko A."/>
            <person name="Shiryaev A."/>
            <person name="Soop K."/>
            <person name="Spirin V."/>
            <person name="Szebenyi C."/>
            <person name="Tomsovsky M."/>
            <person name="Tulloss R.E."/>
            <person name="Uehling J."/>
            <person name="Grigoriev I.V."/>
            <person name="Vagvolgyi C."/>
            <person name="Papp T."/>
            <person name="Martin F.M."/>
            <person name="Miettinen O."/>
            <person name="Hibbett D.S."/>
            <person name="Nagy L.G."/>
        </authorList>
    </citation>
    <scope>NUCLEOTIDE SEQUENCE [LARGE SCALE GENOMIC DNA]</scope>
    <source>
        <strain evidence="1 2">NL-1719</strain>
    </source>
</reference>
<organism evidence="1 2">
    <name type="scientific">Pluteus cervinus</name>
    <dbReference type="NCBI Taxonomy" id="181527"/>
    <lineage>
        <taxon>Eukaryota</taxon>
        <taxon>Fungi</taxon>
        <taxon>Dikarya</taxon>
        <taxon>Basidiomycota</taxon>
        <taxon>Agaricomycotina</taxon>
        <taxon>Agaricomycetes</taxon>
        <taxon>Agaricomycetidae</taxon>
        <taxon>Agaricales</taxon>
        <taxon>Pluteineae</taxon>
        <taxon>Pluteaceae</taxon>
        <taxon>Pluteus</taxon>
    </lineage>
</organism>
<name>A0ACD3A782_9AGAR</name>
<dbReference type="Proteomes" id="UP000308600">
    <property type="component" value="Unassembled WGS sequence"/>
</dbReference>
<protein>
    <submittedName>
        <fullName evidence="1">Uncharacterized protein</fullName>
    </submittedName>
</protein>
<evidence type="ECO:0000313" key="1">
    <source>
        <dbReference type="EMBL" id="TFK61265.1"/>
    </source>
</evidence>
<evidence type="ECO:0000313" key="2">
    <source>
        <dbReference type="Proteomes" id="UP000308600"/>
    </source>
</evidence>
<keyword evidence="2" id="KW-1185">Reference proteome</keyword>
<gene>
    <name evidence="1" type="ORF">BDN72DRAFT_849866</name>
</gene>
<proteinExistence type="predicted"/>
<accession>A0ACD3A782</accession>